<comment type="caution">
    <text evidence="3">The sequence shown here is derived from an EMBL/GenBank/DDBJ whole genome shotgun (WGS) entry which is preliminary data.</text>
</comment>
<dbReference type="AlphaFoldDB" id="A0A0L8UX77"/>
<dbReference type="Pfam" id="PF07728">
    <property type="entry name" value="AAA_5"/>
    <property type="match status" value="1"/>
</dbReference>
<dbReference type="EMBL" id="NIXT01000105">
    <property type="protein sequence ID" value="OXE34212.1"/>
    <property type="molecule type" value="Genomic_DNA"/>
</dbReference>
<dbReference type="SMART" id="SM00382">
    <property type="entry name" value="AAA"/>
    <property type="match status" value="1"/>
</dbReference>
<dbReference type="GO" id="GO:0016887">
    <property type="term" value="F:ATP hydrolysis activity"/>
    <property type="evidence" value="ECO:0007669"/>
    <property type="project" value="InterPro"/>
</dbReference>
<dbReference type="GO" id="GO:0005524">
    <property type="term" value="F:ATP binding"/>
    <property type="evidence" value="ECO:0007669"/>
    <property type="project" value="InterPro"/>
</dbReference>
<reference evidence="3 4" key="1">
    <citation type="journal article" date="2017" name="Appl. Environ. Microbiol.">
        <title>Parallel evolution of two clades of a major Atlantic endemic Vibrio parahaemolyticus pathogen lineage by independent acquisition of related pathogenicity islands.</title>
        <authorList>
            <person name="Xu F."/>
            <person name="Gonzalez-Escalona N."/>
            <person name="Drees K.P."/>
            <person name="Sebra R.P."/>
            <person name="Cooper V.S."/>
            <person name="Jones S.H."/>
            <person name="Whistler C.A."/>
        </authorList>
    </citation>
    <scope>NUCLEOTIDE SEQUENCE [LARGE SCALE GENOMIC DNA]</scope>
    <source>
        <strain evidence="3 4">MAVP-3</strain>
    </source>
</reference>
<protein>
    <submittedName>
        <fullName evidence="3">AAA family ATPase</fullName>
    </submittedName>
</protein>
<name>A0A0L8UX77_VIBPH</name>
<keyword evidence="1" id="KW-0175">Coiled coil</keyword>
<dbReference type="InterPro" id="IPR027417">
    <property type="entry name" value="P-loop_NTPase"/>
</dbReference>
<evidence type="ECO:0000256" key="1">
    <source>
        <dbReference type="SAM" id="Coils"/>
    </source>
</evidence>
<feature type="domain" description="AAA+ ATPase" evidence="2">
    <location>
        <begin position="526"/>
        <end position="698"/>
    </location>
</feature>
<dbReference type="InterPro" id="IPR003593">
    <property type="entry name" value="AAA+_ATPase"/>
</dbReference>
<dbReference type="Proteomes" id="UP000214596">
    <property type="component" value="Unassembled WGS sequence"/>
</dbReference>
<organism evidence="3 4">
    <name type="scientific">Vibrio parahaemolyticus</name>
    <dbReference type="NCBI Taxonomy" id="670"/>
    <lineage>
        <taxon>Bacteria</taxon>
        <taxon>Pseudomonadati</taxon>
        <taxon>Pseudomonadota</taxon>
        <taxon>Gammaproteobacteria</taxon>
        <taxon>Vibrionales</taxon>
        <taxon>Vibrionaceae</taxon>
        <taxon>Vibrio</taxon>
    </lineage>
</organism>
<feature type="coiled-coil region" evidence="1">
    <location>
        <begin position="313"/>
        <end position="436"/>
    </location>
</feature>
<dbReference type="GeneID" id="1189655"/>
<dbReference type="OMA" id="HILPHIE"/>
<dbReference type="OrthoDB" id="9781481at2"/>
<accession>A0A0L8UX77</accession>
<evidence type="ECO:0000259" key="2">
    <source>
        <dbReference type="SMART" id="SM00382"/>
    </source>
</evidence>
<evidence type="ECO:0000313" key="3">
    <source>
        <dbReference type="EMBL" id="OXE34212.1"/>
    </source>
</evidence>
<dbReference type="RefSeq" id="WP_005479527.1">
    <property type="nucleotide sequence ID" value="NZ_CAMFGX010000012.1"/>
</dbReference>
<dbReference type="CDD" id="cd06503">
    <property type="entry name" value="ATP-synt_Fo_b"/>
    <property type="match status" value="1"/>
</dbReference>
<dbReference type="InterPro" id="IPR011704">
    <property type="entry name" value="ATPase_dyneun-rel_AAA"/>
</dbReference>
<dbReference type="STRING" id="670.ACZ92_18925"/>
<dbReference type="Gene3D" id="3.40.50.300">
    <property type="entry name" value="P-loop containing nucleotide triphosphate hydrolases"/>
    <property type="match status" value="1"/>
</dbReference>
<dbReference type="SUPFAM" id="SSF52540">
    <property type="entry name" value="P-loop containing nucleoside triphosphate hydrolases"/>
    <property type="match status" value="1"/>
</dbReference>
<proteinExistence type="predicted"/>
<sequence>MQEKKALNKLIVIKSAQLNENQGFVTPILSISDNEEFAPVSRHDYPQDILVSRGYPDIDVNYESGELFILKSHNLDEEKTQQSGSPRYWARDESAFSDLTPSTLLPIVSVPLPSKENGILPAGVTPPSRPFFILDDAHLFGPLTSSQTEDDRYIVEPYVHPSLSFGRGYIGRFPISDITNCLVETRVNDESCLYVSSFKQLSSHRNDKTSIDYVSDDQLIKVVNQLGFGKQTKGLGKKEAERLQQIIADSEKANKFGKHDERLERLKGLLDRYLSEADIGFELVKNYLDSSSGQSFLNKYVEINKSTLLSDFIDKVKADAKAEEKKIQQKLQEQKAQIAAKEQEITQIIENVALKRREAQDEIKRIAAETEDEVRQTLKLKQQELSENIAALEDEQNSLEKQIIDKVQHLELVNEIEKLKEECNYYEKHSKRLESTVKGFEATLKNNDTEELAKKIGEMEAINRVLSGKSASVSKPAQRYSPVKFCESEPDSAEQVVDAIYAHFAQDNGRMFSKEEMTNLIVSVNQSFLTILSGPPGTGKTSTATRLAKALHLGSSRGDQNFLYVPVGRGWVSSRDTLGFYNSLKDVYQESRTGLYSFLSRKESKDSDALKLILLDEANLSSMEHYWSDFLALCDLENLNRPIDTGIPHESLRFLKVGDSTRFIATINNDATTEKLSPRLIDRVPVITLDSPTDKILDTTSLVLDGSVRASKLRELFVPEYAELSKADESILAKIIDTLGTRDPAFGKAIPISRRKVNAITNYCDVAGQMIGSEAAMDFAIQQHILPHIEGYGVSFRKRLEQLLTIVNKTYPRSAAEIERILASGNEFTGSYSYF</sequence>
<evidence type="ECO:0000313" key="4">
    <source>
        <dbReference type="Proteomes" id="UP000214596"/>
    </source>
</evidence>
<gene>
    <name evidence="3" type="ORF">CA163_03465</name>
</gene>